<evidence type="ECO:0000313" key="3">
    <source>
        <dbReference type="Proteomes" id="UP000193391"/>
    </source>
</evidence>
<proteinExistence type="predicted"/>
<feature type="compositionally biased region" description="Low complexity" evidence="1">
    <location>
        <begin position="129"/>
        <end position="140"/>
    </location>
</feature>
<sequence>MTKNNHAAALPVLDPALGERIRHVVDMFDRKKDAAEVAGVIPEQLNRWCQAQSEPRFVGVARLASAQAVRLEWIVTGRGPVHIDPPAAEPARPPQTATAPDKRARHPASSSESHVQHMALSEIVGPNLAARSAQSAPRQSTKSSADGTSAPHTPKPPGIEKSGIFYNDHGLLFAIVTGFLTAEGINDAPRITRDILAAYDEIITLLGDELSQADTGMMIAQIVSAIIRRHSINNRRDPKDSG</sequence>
<organism evidence="2 3">
    <name type="scientific">Thalassospira mesophila</name>
    <dbReference type="NCBI Taxonomy" id="1293891"/>
    <lineage>
        <taxon>Bacteria</taxon>
        <taxon>Pseudomonadati</taxon>
        <taxon>Pseudomonadota</taxon>
        <taxon>Alphaproteobacteria</taxon>
        <taxon>Rhodospirillales</taxon>
        <taxon>Thalassospiraceae</taxon>
        <taxon>Thalassospira</taxon>
    </lineage>
</organism>
<dbReference type="Proteomes" id="UP000193391">
    <property type="component" value="Unassembled WGS sequence"/>
</dbReference>
<reference evidence="2 3" key="1">
    <citation type="submission" date="2014-03" db="EMBL/GenBank/DDBJ databases">
        <title>The draft genome sequence of Thalassospira mesophila JCM 18969.</title>
        <authorList>
            <person name="Lai Q."/>
            <person name="Shao Z."/>
        </authorList>
    </citation>
    <scope>NUCLEOTIDE SEQUENCE [LARGE SCALE GENOMIC DNA]</scope>
    <source>
        <strain evidence="2 3">JCM 18969</strain>
    </source>
</reference>
<feature type="region of interest" description="Disordered" evidence="1">
    <location>
        <begin position="82"/>
        <end position="115"/>
    </location>
</feature>
<dbReference type="OrthoDB" id="7347298at2"/>
<evidence type="ECO:0000313" key="2">
    <source>
        <dbReference type="EMBL" id="OSQ38853.1"/>
    </source>
</evidence>
<gene>
    <name evidence="2" type="ORF">TMES_08805</name>
</gene>
<dbReference type="EMBL" id="JFKA01000003">
    <property type="protein sequence ID" value="OSQ38853.1"/>
    <property type="molecule type" value="Genomic_DNA"/>
</dbReference>
<keyword evidence="3" id="KW-1185">Reference proteome</keyword>
<protein>
    <submittedName>
        <fullName evidence="2">Uncharacterized protein</fullName>
    </submittedName>
</protein>
<name>A0A1Y2L3I1_9PROT</name>
<evidence type="ECO:0000256" key="1">
    <source>
        <dbReference type="SAM" id="MobiDB-lite"/>
    </source>
</evidence>
<accession>A0A1Y2L3I1</accession>
<comment type="caution">
    <text evidence="2">The sequence shown here is derived from an EMBL/GenBank/DDBJ whole genome shotgun (WGS) entry which is preliminary data.</text>
</comment>
<feature type="region of interest" description="Disordered" evidence="1">
    <location>
        <begin position="129"/>
        <end position="161"/>
    </location>
</feature>
<dbReference type="AlphaFoldDB" id="A0A1Y2L3I1"/>
<feature type="compositionally biased region" description="Polar residues" evidence="1">
    <location>
        <begin position="141"/>
        <end position="151"/>
    </location>
</feature>
<dbReference type="RefSeq" id="WP_085581605.1">
    <property type="nucleotide sequence ID" value="NZ_JFKA01000003.1"/>
</dbReference>